<dbReference type="GO" id="GO:0004645">
    <property type="term" value="F:1,4-alpha-oligoglucan phosphorylase activity"/>
    <property type="evidence" value="ECO:0007669"/>
    <property type="project" value="InterPro"/>
</dbReference>
<dbReference type="Pfam" id="PF02885">
    <property type="entry name" value="Glycos_trans_3N"/>
    <property type="match status" value="1"/>
</dbReference>
<dbReference type="InterPro" id="IPR000312">
    <property type="entry name" value="Glycosyl_Trfase_fam3"/>
</dbReference>
<dbReference type="PANTHER" id="PTHR10515">
    <property type="entry name" value="THYMIDINE PHOSPHORYLASE"/>
    <property type="match status" value="1"/>
</dbReference>
<sequence length="444" mass="48590">MDIISIIKKKCQKEELTKDEMTFFIKCIVNGSIDQCQIGAMLMTLYLNDMTNIEVSNMTMAMANSGKILDFKSSSFVVDKHSTGGVGDKVSIPLVPALRATEEDFVIPMVSGRGLGFTGGTLDKLESIPGFSAFSFDYKQLFNIGNEFGCFIVGSDDLSPADSILYRARDVTATVDNSGLIIASIISKKAAAGIKYLVLDIKIGSASFFHSVDEAKTFGKQFVLVAKLMGIECRALMTRMSAPIGNYVGNSLEILESVNCLKGEGPRDLQNLVELIGGHLLHMTHKVNTVEEGRKRIAESLNNGTALEKFKQMLIKQNIDEMIADGICYGRTIAILPMAKHETKIKSQSSGYVKKINGMIIAEICNKLGAGRQFSNQQIDPAVGVQLLVKIGDYIKNDTQCIILYHNEIDLDKSFLISLQNSIELTDKVVQPENILLGIIDCNS</sequence>
<dbReference type="PIRSF" id="PIRSF000478">
    <property type="entry name" value="TP_PyNP"/>
    <property type="match status" value="1"/>
</dbReference>
<evidence type="ECO:0000259" key="6">
    <source>
        <dbReference type="SMART" id="SM00941"/>
    </source>
</evidence>
<evidence type="ECO:0000313" key="9">
    <source>
        <dbReference type="RefSeq" id="XP_025409294.1"/>
    </source>
</evidence>
<keyword evidence="8" id="KW-1185">Reference proteome</keyword>
<dbReference type="Pfam" id="PF07831">
    <property type="entry name" value="PYNP_C"/>
    <property type="match status" value="1"/>
</dbReference>
<evidence type="ECO:0000256" key="2">
    <source>
        <dbReference type="ARBA" id="ARBA00011738"/>
    </source>
</evidence>
<comment type="subunit">
    <text evidence="2 5">Homodimer.</text>
</comment>
<dbReference type="GO" id="GO:0009032">
    <property type="term" value="F:thymidine phosphorylase activity"/>
    <property type="evidence" value="ECO:0007669"/>
    <property type="project" value="UniProtKB-UniRule"/>
</dbReference>
<dbReference type="Pfam" id="PF00591">
    <property type="entry name" value="Glycos_transf_3"/>
    <property type="match status" value="1"/>
</dbReference>
<accession>A0A2S2QV25</accession>
<dbReference type="InterPro" id="IPR017872">
    <property type="entry name" value="Pyrmidine_PPase_CS"/>
</dbReference>
<dbReference type="SUPFAM" id="SSF52418">
    <property type="entry name" value="Nucleoside phosphorylase/phosphoribosyltransferase catalytic domain"/>
    <property type="match status" value="1"/>
</dbReference>
<evidence type="ECO:0000313" key="7">
    <source>
        <dbReference type="EMBL" id="MBY81619.1"/>
    </source>
</evidence>
<evidence type="ECO:0000256" key="5">
    <source>
        <dbReference type="PIRNR" id="PIRNR000478"/>
    </source>
</evidence>
<comment type="function">
    <text evidence="5">Catalyzes the reversible phosphorolysis of thymidine. The produced molecules are then utilized as carbon and energy sources or in the rescue of pyrimidine bases for nucleotide synthesis.</text>
</comment>
<keyword evidence="3 5" id="KW-0328">Glycosyltransferase</keyword>
<dbReference type="InterPro" id="IPR036320">
    <property type="entry name" value="Glycosyl_Trfase_fam3_N_dom_sf"/>
</dbReference>
<name>A0A2S2QV25_9HEMI</name>
<dbReference type="NCBIfam" id="NF004490">
    <property type="entry name" value="PRK05820.1"/>
    <property type="match status" value="1"/>
</dbReference>
<dbReference type="RefSeq" id="XP_025409294.1">
    <property type="nucleotide sequence ID" value="XM_025553509.1"/>
</dbReference>
<dbReference type="SMART" id="SM00941">
    <property type="entry name" value="PYNP_C"/>
    <property type="match status" value="1"/>
</dbReference>
<reference evidence="7" key="1">
    <citation type="submission" date="2018-04" db="EMBL/GenBank/DDBJ databases">
        <title>Transcriptome assembly of Sipha flava.</title>
        <authorList>
            <person name="Scully E.D."/>
            <person name="Geib S.M."/>
            <person name="Palmer N.A."/>
            <person name="Koch K."/>
            <person name="Bradshaw J."/>
            <person name="Heng-Moss T."/>
            <person name="Sarath G."/>
        </authorList>
    </citation>
    <scope>NUCLEOTIDE SEQUENCE</scope>
</reference>
<dbReference type="UniPathway" id="UPA00578">
    <property type="reaction ID" value="UER00638"/>
</dbReference>
<feature type="domain" description="Pyrimidine nucleoside phosphorylase C-terminal" evidence="6">
    <location>
        <begin position="352"/>
        <end position="426"/>
    </location>
</feature>
<dbReference type="EMBL" id="GGMS01012416">
    <property type="protein sequence ID" value="MBY81619.1"/>
    <property type="molecule type" value="Transcribed_RNA"/>
</dbReference>
<dbReference type="GO" id="GO:0006213">
    <property type="term" value="P:pyrimidine nucleoside metabolic process"/>
    <property type="evidence" value="ECO:0007669"/>
    <property type="project" value="UniProtKB-UniRule"/>
</dbReference>
<evidence type="ECO:0000256" key="3">
    <source>
        <dbReference type="ARBA" id="ARBA00022676"/>
    </source>
</evidence>
<gene>
    <name evidence="7" type="primary">Tymp</name>
    <name evidence="9" type="synonym">LOC112682783</name>
    <name evidence="7" type="ORF">g.152340</name>
</gene>
<dbReference type="GO" id="GO:0006206">
    <property type="term" value="P:pyrimidine nucleobase metabolic process"/>
    <property type="evidence" value="ECO:0007669"/>
    <property type="project" value="InterPro"/>
</dbReference>
<dbReference type="EC" id="2.4.2.4" evidence="5"/>
<comment type="catalytic activity">
    <reaction evidence="5">
        <text>thymidine + phosphate = 2-deoxy-alpha-D-ribose 1-phosphate + thymine</text>
        <dbReference type="Rhea" id="RHEA:16037"/>
        <dbReference type="ChEBI" id="CHEBI:17748"/>
        <dbReference type="ChEBI" id="CHEBI:17821"/>
        <dbReference type="ChEBI" id="CHEBI:43474"/>
        <dbReference type="ChEBI" id="CHEBI:57259"/>
        <dbReference type="EC" id="2.4.2.4"/>
    </reaction>
</comment>
<dbReference type="FunFam" id="3.40.1030.10:FF:000003">
    <property type="entry name" value="Pyrimidine-nucleoside phosphorylase"/>
    <property type="match status" value="1"/>
</dbReference>
<evidence type="ECO:0000313" key="8">
    <source>
        <dbReference type="Proteomes" id="UP000694846"/>
    </source>
</evidence>
<dbReference type="GO" id="GO:0005829">
    <property type="term" value="C:cytosol"/>
    <property type="evidence" value="ECO:0007669"/>
    <property type="project" value="TreeGrafter"/>
</dbReference>
<evidence type="ECO:0000256" key="1">
    <source>
        <dbReference type="ARBA" id="ARBA00006915"/>
    </source>
</evidence>
<dbReference type="SUPFAM" id="SSF47648">
    <property type="entry name" value="Nucleoside phosphorylase/phosphoribosyltransferase N-terminal domain"/>
    <property type="match status" value="1"/>
</dbReference>
<dbReference type="Proteomes" id="UP000694846">
    <property type="component" value="Unplaced"/>
</dbReference>
<dbReference type="InterPro" id="IPR036566">
    <property type="entry name" value="PYNP-like_C_sf"/>
</dbReference>
<dbReference type="InterPro" id="IPR013102">
    <property type="entry name" value="PYNP_C"/>
</dbReference>
<dbReference type="Gene3D" id="3.90.1170.30">
    <property type="entry name" value="Pyrimidine nucleoside phosphorylase-like, C-terminal domain"/>
    <property type="match status" value="1"/>
</dbReference>
<evidence type="ECO:0000256" key="4">
    <source>
        <dbReference type="ARBA" id="ARBA00022679"/>
    </source>
</evidence>
<dbReference type="PANTHER" id="PTHR10515:SF0">
    <property type="entry name" value="THYMIDINE PHOSPHORYLASE"/>
    <property type="match status" value="1"/>
</dbReference>
<proteinExistence type="inferred from homology"/>
<dbReference type="InterPro" id="IPR035902">
    <property type="entry name" value="Nuc_phospho_transferase"/>
</dbReference>
<dbReference type="Gene3D" id="3.40.1030.10">
    <property type="entry name" value="Nucleoside phosphorylase/phosphoribosyltransferase catalytic domain"/>
    <property type="match status" value="1"/>
</dbReference>
<comment type="pathway">
    <text evidence="5">Pyrimidine metabolism; dTMP biosynthesis via salvage pathway; dTMP from thymine: step 1/2.</text>
</comment>
<organism evidence="7">
    <name type="scientific">Sipha flava</name>
    <name type="common">yellow sugarcane aphid</name>
    <dbReference type="NCBI Taxonomy" id="143950"/>
    <lineage>
        <taxon>Eukaryota</taxon>
        <taxon>Metazoa</taxon>
        <taxon>Ecdysozoa</taxon>
        <taxon>Arthropoda</taxon>
        <taxon>Hexapoda</taxon>
        <taxon>Insecta</taxon>
        <taxon>Pterygota</taxon>
        <taxon>Neoptera</taxon>
        <taxon>Paraneoptera</taxon>
        <taxon>Hemiptera</taxon>
        <taxon>Sternorrhyncha</taxon>
        <taxon>Aphidomorpha</taxon>
        <taxon>Aphidoidea</taxon>
        <taxon>Aphididae</taxon>
        <taxon>Sipha</taxon>
    </lineage>
</organism>
<dbReference type="InterPro" id="IPR017459">
    <property type="entry name" value="Glycosyl_Trfase_fam3_N_dom"/>
</dbReference>
<keyword evidence="4 5" id="KW-0808">Transferase</keyword>
<dbReference type="Gene3D" id="1.20.970.10">
    <property type="entry name" value="Transferase, Pyrimidine Nucleoside Phosphorylase, Chain C"/>
    <property type="match status" value="1"/>
</dbReference>
<dbReference type="SUPFAM" id="SSF54680">
    <property type="entry name" value="Pyrimidine nucleoside phosphorylase C-terminal domain"/>
    <property type="match status" value="1"/>
</dbReference>
<dbReference type="InterPro" id="IPR000053">
    <property type="entry name" value="Thymidine/pyrmidine_PPase"/>
</dbReference>
<dbReference type="PROSITE" id="PS00647">
    <property type="entry name" value="THYMID_PHOSPHORYLASE"/>
    <property type="match status" value="1"/>
</dbReference>
<protein>
    <recommendedName>
        <fullName evidence="5">Thymidine phosphorylase</fullName>
        <shortName evidence="5">TP</shortName>
        <ecNumber evidence="5">2.4.2.4</ecNumber>
    </recommendedName>
    <alternativeName>
        <fullName evidence="5">TdRPase</fullName>
    </alternativeName>
</protein>
<reference evidence="9" key="2">
    <citation type="submission" date="2025-04" db="UniProtKB">
        <authorList>
            <consortium name="RefSeq"/>
        </authorList>
    </citation>
    <scope>IDENTIFICATION</scope>
    <source>
        <tissue evidence="9">Whole body</tissue>
    </source>
</reference>
<dbReference type="OrthoDB" id="445007at2759"/>
<comment type="similarity">
    <text evidence="1 5">Belongs to the thymidine/pyrimidine-nucleoside phosphorylase family.</text>
</comment>
<dbReference type="AlphaFoldDB" id="A0A2S2QV25"/>